<comment type="caution">
    <text evidence="1">The sequence shown here is derived from an EMBL/GenBank/DDBJ whole genome shotgun (WGS) entry which is preliminary data.</text>
</comment>
<keyword evidence="2" id="KW-1185">Reference proteome</keyword>
<evidence type="ECO:0000313" key="2">
    <source>
        <dbReference type="Proteomes" id="UP000719766"/>
    </source>
</evidence>
<sequence>MSRTEGSNVLYFLSTSYRGMNDGPGGILFLMEAGGPMWGICRVDEWADGHGYSIDGWTKVVGYYVDGCTKVGGYQIDGEVSTMRERGCYLSPVPTTINASYIMARLQHLGHKPLKHHQFTAKQLEFLAIVQLAAAEDDDDELLWRTWALSVTHEACKYTKQGIRVFRDQKGHRGSHRLESTVLHRKFNAEKTGGDLVIPSPNLDTDLVMACDQLVDCLIKAHKNPILMQINIARYSKLISPMNTGHNEEIEEKLLERYPEVSASLKGPFSEKILKAIARLAAIASAALRVMHPEQYWAGL</sequence>
<dbReference type="RefSeq" id="XP_041152160.1">
    <property type="nucleotide sequence ID" value="XM_041301034.1"/>
</dbReference>
<dbReference type="EMBL" id="JABBWE010000133">
    <property type="protein sequence ID" value="KAG1784675.1"/>
    <property type="molecule type" value="Genomic_DNA"/>
</dbReference>
<evidence type="ECO:0000313" key="1">
    <source>
        <dbReference type="EMBL" id="KAG1784675.1"/>
    </source>
</evidence>
<dbReference type="Proteomes" id="UP000719766">
    <property type="component" value="Unassembled WGS sequence"/>
</dbReference>
<organism evidence="1 2">
    <name type="scientific">Suillus plorans</name>
    <dbReference type="NCBI Taxonomy" id="116603"/>
    <lineage>
        <taxon>Eukaryota</taxon>
        <taxon>Fungi</taxon>
        <taxon>Dikarya</taxon>
        <taxon>Basidiomycota</taxon>
        <taxon>Agaricomycotina</taxon>
        <taxon>Agaricomycetes</taxon>
        <taxon>Agaricomycetidae</taxon>
        <taxon>Boletales</taxon>
        <taxon>Suillineae</taxon>
        <taxon>Suillaceae</taxon>
        <taxon>Suillus</taxon>
    </lineage>
</organism>
<dbReference type="GeneID" id="64594798"/>
<name>A0A9P7A8W1_9AGAM</name>
<protein>
    <submittedName>
        <fullName evidence="1">Uncharacterized protein</fullName>
    </submittedName>
</protein>
<accession>A0A9P7A8W1</accession>
<proteinExistence type="predicted"/>
<dbReference type="AlphaFoldDB" id="A0A9P7A8W1"/>
<gene>
    <name evidence="1" type="ORF">HD556DRAFT_1314889</name>
</gene>
<reference evidence="1" key="1">
    <citation type="journal article" date="2020" name="New Phytol.">
        <title>Comparative genomics reveals dynamic genome evolution in host specialist ectomycorrhizal fungi.</title>
        <authorList>
            <person name="Lofgren L.A."/>
            <person name="Nguyen N.H."/>
            <person name="Vilgalys R."/>
            <person name="Ruytinx J."/>
            <person name="Liao H.L."/>
            <person name="Branco S."/>
            <person name="Kuo A."/>
            <person name="LaButti K."/>
            <person name="Lipzen A."/>
            <person name="Andreopoulos W."/>
            <person name="Pangilinan J."/>
            <person name="Riley R."/>
            <person name="Hundley H."/>
            <person name="Na H."/>
            <person name="Barry K."/>
            <person name="Grigoriev I.V."/>
            <person name="Stajich J.E."/>
            <person name="Kennedy P.G."/>
        </authorList>
    </citation>
    <scope>NUCLEOTIDE SEQUENCE</scope>
    <source>
        <strain evidence="1">S12</strain>
    </source>
</reference>